<dbReference type="SUPFAM" id="SSF56672">
    <property type="entry name" value="DNA/RNA polymerases"/>
    <property type="match status" value="1"/>
</dbReference>
<comment type="caution">
    <text evidence="2">The sequence shown here is derived from an EMBL/GenBank/DDBJ whole genome shotgun (WGS) entry which is preliminary data.</text>
</comment>
<keyword evidence="2" id="KW-0548">Nucleotidyltransferase</keyword>
<evidence type="ECO:0000313" key="2">
    <source>
        <dbReference type="EMBL" id="MDN4524413.1"/>
    </source>
</evidence>
<keyword evidence="3" id="KW-1185">Reference proteome</keyword>
<protein>
    <submittedName>
        <fullName evidence="2">Reverse transcriptase</fullName>
    </submittedName>
</protein>
<dbReference type="Proteomes" id="UP001172721">
    <property type="component" value="Unassembled WGS sequence"/>
</dbReference>
<dbReference type="InterPro" id="IPR043502">
    <property type="entry name" value="DNA/RNA_pol_sf"/>
</dbReference>
<feature type="domain" description="Reverse transcriptase" evidence="1">
    <location>
        <begin position="1"/>
        <end position="349"/>
    </location>
</feature>
<evidence type="ECO:0000259" key="1">
    <source>
        <dbReference type="PROSITE" id="PS50878"/>
    </source>
</evidence>
<name>A0ABT8HUH5_9BACL</name>
<keyword evidence="2" id="KW-0695">RNA-directed DNA polymerase</keyword>
<dbReference type="GO" id="GO:0003964">
    <property type="term" value="F:RNA-directed DNA polymerase activity"/>
    <property type="evidence" value="ECO:0007669"/>
    <property type="project" value="UniProtKB-KW"/>
</dbReference>
<dbReference type="InterPro" id="IPR000477">
    <property type="entry name" value="RT_dom"/>
</dbReference>
<organism evidence="2 3">
    <name type="scientific">Fictibacillus fluitans</name>
    <dbReference type="NCBI Taxonomy" id="3058422"/>
    <lineage>
        <taxon>Bacteria</taxon>
        <taxon>Bacillati</taxon>
        <taxon>Bacillota</taxon>
        <taxon>Bacilli</taxon>
        <taxon>Bacillales</taxon>
        <taxon>Fictibacillaceae</taxon>
        <taxon>Fictibacillus</taxon>
    </lineage>
</organism>
<sequence>MVQSNRLRLQTLAGSAIIDKKKYSIKRYTHFDNKKKFETIEKDVMNPSWIQRHGFFPFIHYQMSFFKYSKKSRQKKPKVRDIYYASHIDSYIYKYYGDMLNDHYNTVVNELGINAVSTAYRNNFSGMSNIHFAKEVIDFIKSCEKAFIYVADFTSFFDHLDHKHLKKKMKDVLNVKVLPPDYYNVFKNITKFSWIEREDIDAAITEKYPVHDERKRLSRYFGDREFREFKKNKVHVNKEGFGIPQGAGISSVCSNIYLLDFDKEINDYVSRNKGIYRRYSDDLIIVIPIKERLQQEVLDNHVLFIDSIKDKTPNLIIQEEKTGKYIYMNDKIHDELLEPAVLDYLGFCFDGNNVKIREKSLFKFYSRAYKKIKLCNWMAKEQKRKVYRRSLYKTYSHLGKRRKGHGNFLSYVSRAQRIFDENKSTTNLMEQQVVNHWKYIGRRLKNPNENYN</sequence>
<dbReference type="PROSITE" id="PS50878">
    <property type="entry name" value="RT_POL"/>
    <property type="match status" value="1"/>
</dbReference>
<accession>A0ABT8HUH5</accession>
<reference evidence="2" key="1">
    <citation type="submission" date="2023-07" db="EMBL/GenBank/DDBJ databases">
        <title>Fictibacillus sp. isolated from freshwater pond.</title>
        <authorList>
            <person name="Kirdat K."/>
            <person name="Bhat A."/>
            <person name="Mourya A."/>
            <person name="Yadav A."/>
        </authorList>
    </citation>
    <scope>NUCLEOTIDE SEQUENCE</scope>
    <source>
        <strain evidence="2">NE201</strain>
    </source>
</reference>
<keyword evidence="2" id="KW-0808">Transferase</keyword>
<dbReference type="RefSeq" id="WP_301165461.1">
    <property type="nucleotide sequence ID" value="NZ_JAUHTR010000003.1"/>
</dbReference>
<dbReference type="EMBL" id="JAUHTR010000003">
    <property type="protein sequence ID" value="MDN4524413.1"/>
    <property type="molecule type" value="Genomic_DNA"/>
</dbReference>
<evidence type="ECO:0000313" key="3">
    <source>
        <dbReference type="Proteomes" id="UP001172721"/>
    </source>
</evidence>
<gene>
    <name evidence="2" type="ORF">QYB97_08005</name>
</gene>
<proteinExistence type="predicted"/>